<accession>A0A8T1ISL2</accession>
<protein>
    <submittedName>
        <fullName evidence="3">Uncharacterized protein</fullName>
    </submittedName>
</protein>
<organism evidence="3 4">
    <name type="scientific">Phytophthora cactorum</name>
    <dbReference type="NCBI Taxonomy" id="29920"/>
    <lineage>
        <taxon>Eukaryota</taxon>
        <taxon>Sar</taxon>
        <taxon>Stramenopiles</taxon>
        <taxon>Oomycota</taxon>
        <taxon>Peronosporomycetes</taxon>
        <taxon>Peronosporales</taxon>
        <taxon>Peronosporaceae</taxon>
        <taxon>Phytophthora</taxon>
    </lineage>
</organism>
<reference evidence="3" key="1">
    <citation type="submission" date="2018-05" db="EMBL/GenBank/DDBJ databases">
        <title>Effector identification in a new, highly contiguous assembly of the strawberry crown rot pathogen Phytophthora cactorum.</title>
        <authorList>
            <person name="Armitage A.D."/>
            <person name="Nellist C.F."/>
            <person name="Bates H."/>
            <person name="Vickerstaff R.J."/>
            <person name="Harrison R.J."/>
        </authorList>
    </citation>
    <scope>NUCLEOTIDE SEQUENCE</scope>
    <source>
        <strain evidence="2">4040</strain>
        <strain evidence="3">P421</strain>
    </source>
</reference>
<gene>
    <name evidence="2" type="ORF">PC117_g1399</name>
    <name evidence="3" type="ORF">PC129_g1820</name>
</gene>
<dbReference type="EMBL" id="RCMK01000016">
    <property type="protein sequence ID" value="KAG2954213.1"/>
    <property type="molecule type" value="Genomic_DNA"/>
</dbReference>
<dbReference type="Proteomes" id="UP000736787">
    <property type="component" value="Unassembled WGS sequence"/>
</dbReference>
<evidence type="ECO:0000313" key="2">
    <source>
        <dbReference type="EMBL" id="KAG2954213.1"/>
    </source>
</evidence>
<dbReference type="EMBL" id="RCMV01000031">
    <property type="protein sequence ID" value="KAG3227599.1"/>
    <property type="molecule type" value="Genomic_DNA"/>
</dbReference>
<sequence>MPVKLTPDLVNESTSPPPVKPDVSIQQSEIAEIKEQVTAKGDTSR</sequence>
<evidence type="ECO:0000313" key="4">
    <source>
        <dbReference type="Proteomes" id="UP000760860"/>
    </source>
</evidence>
<comment type="caution">
    <text evidence="3">The sequence shown here is derived from an EMBL/GenBank/DDBJ whole genome shotgun (WGS) entry which is preliminary data.</text>
</comment>
<evidence type="ECO:0000313" key="3">
    <source>
        <dbReference type="EMBL" id="KAG3227599.1"/>
    </source>
</evidence>
<dbReference type="AlphaFoldDB" id="A0A8T1ISL2"/>
<feature type="region of interest" description="Disordered" evidence="1">
    <location>
        <begin position="1"/>
        <end position="22"/>
    </location>
</feature>
<evidence type="ECO:0000256" key="1">
    <source>
        <dbReference type="SAM" id="MobiDB-lite"/>
    </source>
</evidence>
<proteinExistence type="predicted"/>
<dbReference type="Proteomes" id="UP000760860">
    <property type="component" value="Unassembled WGS sequence"/>
</dbReference>
<name>A0A8T1ISL2_9STRA</name>